<evidence type="ECO:0000313" key="3">
    <source>
        <dbReference type="Proteomes" id="UP000178086"/>
    </source>
</evidence>
<dbReference type="AlphaFoldDB" id="A0A1F2UY09"/>
<feature type="transmembrane region" description="Helical" evidence="1">
    <location>
        <begin position="42"/>
        <end position="62"/>
    </location>
</feature>
<gene>
    <name evidence="2" type="ORF">A2074_00845</name>
</gene>
<feature type="transmembrane region" description="Helical" evidence="1">
    <location>
        <begin position="116"/>
        <end position="135"/>
    </location>
</feature>
<dbReference type="EMBL" id="MELI01000003">
    <property type="protein sequence ID" value="OFW35995.1"/>
    <property type="molecule type" value="Genomic_DNA"/>
</dbReference>
<accession>A0A1F2UY09</accession>
<comment type="caution">
    <text evidence="2">The sequence shown here is derived from an EMBL/GenBank/DDBJ whole genome shotgun (WGS) entry which is preliminary data.</text>
</comment>
<keyword evidence="1" id="KW-0472">Membrane</keyword>
<reference evidence="2 3" key="1">
    <citation type="journal article" date="2016" name="Nat. Commun.">
        <title>Thousands of microbial genomes shed light on interconnected biogeochemical processes in an aquifer system.</title>
        <authorList>
            <person name="Anantharaman K."/>
            <person name="Brown C.T."/>
            <person name="Hug L.A."/>
            <person name="Sharon I."/>
            <person name="Castelle C.J."/>
            <person name="Probst A.J."/>
            <person name="Thomas B.C."/>
            <person name="Singh A."/>
            <person name="Wilkins M.J."/>
            <person name="Karaoz U."/>
            <person name="Brodie E.L."/>
            <person name="Williams K.H."/>
            <person name="Hubbard S.S."/>
            <person name="Banfield J.F."/>
        </authorList>
    </citation>
    <scope>NUCLEOTIDE SEQUENCE [LARGE SCALE GENOMIC DNA]</scope>
</reference>
<sequence length="159" mass="17609">MGFLILANAFLGLAIALLYYPESPLYLFAGIKLEELWLWSKYQAFIASLLFIFALLSVDTNIKGKELARSLSAFTATLQGLLNVFPAAMYLFFLHGATSAQLTLRGSTISITSRELVFHLLIMIISWSSATWLVFSAKNKSLAMRVQSVDTKSFIGEGI</sequence>
<keyword evidence="1" id="KW-1133">Transmembrane helix</keyword>
<name>A0A1F2UY09_9ACTN</name>
<organism evidence="2 3">
    <name type="scientific">Candidatus Aquicultor primus</name>
    <dbReference type="NCBI Taxonomy" id="1797195"/>
    <lineage>
        <taxon>Bacteria</taxon>
        <taxon>Bacillati</taxon>
        <taxon>Actinomycetota</taxon>
        <taxon>Candidatus Aquicultoria</taxon>
        <taxon>Candidatus Aquicultorales</taxon>
        <taxon>Candidatus Aquicultoraceae</taxon>
        <taxon>Candidatus Aquicultor</taxon>
    </lineage>
</organism>
<dbReference type="Proteomes" id="UP000178086">
    <property type="component" value="Unassembled WGS sequence"/>
</dbReference>
<feature type="transmembrane region" description="Helical" evidence="1">
    <location>
        <begin position="74"/>
        <end position="96"/>
    </location>
</feature>
<evidence type="ECO:0000256" key="1">
    <source>
        <dbReference type="SAM" id="Phobius"/>
    </source>
</evidence>
<protein>
    <submittedName>
        <fullName evidence="2">Uncharacterized protein</fullName>
    </submittedName>
</protein>
<evidence type="ECO:0000313" key="2">
    <source>
        <dbReference type="EMBL" id="OFW35995.1"/>
    </source>
</evidence>
<keyword evidence="1" id="KW-0812">Transmembrane</keyword>
<proteinExistence type="predicted"/>